<name>A0A0A9H0V1_ARUDO</name>
<protein>
    <submittedName>
        <fullName evidence="2">Uncharacterized protein</fullName>
    </submittedName>
</protein>
<evidence type="ECO:0000256" key="1">
    <source>
        <dbReference type="SAM" id="MobiDB-lite"/>
    </source>
</evidence>
<dbReference type="EMBL" id="GBRH01169440">
    <property type="protein sequence ID" value="JAE28456.1"/>
    <property type="molecule type" value="Transcribed_RNA"/>
</dbReference>
<sequence length="64" mass="6669">MNSTLSSNAAMAASFTSDDRSAPVRLLHSSRRASASKSTTDEMGLFLACAFNIETRSSAPGKGT</sequence>
<accession>A0A0A9H0V1</accession>
<evidence type="ECO:0000313" key="2">
    <source>
        <dbReference type="EMBL" id="JAE28456.1"/>
    </source>
</evidence>
<reference evidence="2" key="1">
    <citation type="submission" date="2014-09" db="EMBL/GenBank/DDBJ databases">
        <authorList>
            <person name="Magalhaes I.L.F."/>
            <person name="Oliveira U."/>
            <person name="Santos F.R."/>
            <person name="Vidigal T.H.D.A."/>
            <person name="Brescovit A.D."/>
            <person name="Santos A.J."/>
        </authorList>
    </citation>
    <scope>NUCLEOTIDE SEQUENCE</scope>
    <source>
        <tissue evidence="2">Shoot tissue taken approximately 20 cm above the soil surface</tissue>
    </source>
</reference>
<dbReference type="AlphaFoldDB" id="A0A0A9H0V1"/>
<feature type="region of interest" description="Disordered" evidence="1">
    <location>
        <begin position="1"/>
        <end position="23"/>
    </location>
</feature>
<proteinExistence type="predicted"/>
<organism evidence="2">
    <name type="scientific">Arundo donax</name>
    <name type="common">Giant reed</name>
    <name type="synonym">Donax arundinaceus</name>
    <dbReference type="NCBI Taxonomy" id="35708"/>
    <lineage>
        <taxon>Eukaryota</taxon>
        <taxon>Viridiplantae</taxon>
        <taxon>Streptophyta</taxon>
        <taxon>Embryophyta</taxon>
        <taxon>Tracheophyta</taxon>
        <taxon>Spermatophyta</taxon>
        <taxon>Magnoliopsida</taxon>
        <taxon>Liliopsida</taxon>
        <taxon>Poales</taxon>
        <taxon>Poaceae</taxon>
        <taxon>PACMAD clade</taxon>
        <taxon>Arundinoideae</taxon>
        <taxon>Arundineae</taxon>
        <taxon>Arundo</taxon>
    </lineage>
</organism>
<reference evidence="2" key="2">
    <citation type="journal article" date="2015" name="Data Brief">
        <title>Shoot transcriptome of the giant reed, Arundo donax.</title>
        <authorList>
            <person name="Barrero R.A."/>
            <person name="Guerrero F.D."/>
            <person name="Moolhuijzen P."/>
            <person name="Goolsby J.A."/>
            <person name="Tidwell J."/>
            <person name="Bellgard S.E."/>
            <person name="Bellgard M.I."/>
        </authorList>
    </citation>
    <scope>NUCLEOTIDE SEQUENCE</scope>
    <source>
        <tissue evidence="2">Shoot tissue taken approximately 20 cm above the soil surface</tissue>
    </source>
</reference>